<feature type="compositionally biased region" description="Basic and acidic residues" evidence="3">
    <location>
        <begin position="815"/>
        <end position="826"/>
    </location>
</feature>
<evidence type="ECO:0000313" key="5">
    <source>
        <dbReference type="EMBL" id="KAF5839413.1"/>
    </source>
</evidence>
<dbReference type="Proteomes" id="UP000815325">
    <property type="component" value="Unassembled WGS sequence"/>
</dbReference>
<sequence>MSQPQAELRHRYQQQQPQPAYSQQHQQQQNEQMNSREGSSSSSRSSSGSSEGEQESSQEDAWQPDAKDWRRGGSSSSSTSSEDDDDDGGGRRRSKRKKQRQGERQSSRVATAKAKNAPPPRPPRVATRFTRSALPPAPPPEQKQEDKKQHRQSQRGVKRVRSGSGSDGLEDGALDDEDESEEDEEEEEEEPPAPLVREVDPDMGRTHMAEVKALPELVLCLEFLFQFRDVLRLQCYSSLTFHTLVDALVFSTGGPGSGLLAQLHTELLQGIVSSKNLSEDNWQHYLAQRLALAWSAISSTKHGPPPFVAEKGKEAEAYAAMPATASAWLGVDGSGFSYWWFDWMEPLKEEGLQFGSVLAREGPLTIPAPPKPKPGSAVASPLAAGKAADRGGEATTEGHGEQVHQLEAKEVPTSGRMEGNGGDAGRGEGAENDGDGARAVSPGLVSGEDQDKGQGSRGKDGGGMKGEEGQEGTRVDRRKGPKEKAREAENVGKADATRRGNGTQGGAGEVEKKGEGMERGGKKVGGKGARGAAEEDEKGEGKGRGRGTATGKEEEEKEGGAKRQGKEDNEKGGKKATVQKKGGKNSQETPSKMRKPKPNAMPKYLTYHLPPLPVPGSWEIIACSLEELDAFAAKISRSLKAQDKDLSSKVNDLLTVLRLRIEEAEKARQAKMRIAKSLGTWGVDSSLSRSSRRQQKPVNYRDDAYDKLMKQAIRAGKHQESEEESNPRERRGGSRRGDTGMPAGNNNAPPARDASVPARDSQGTAVGEKRRRDGKAINLDEMGKGSREGSRGAGEGKSGAEDSADAGKGVGEGEGSAKDTEGDAKMKKVGITQEEEGSDEGKEKGATDGGTIDSGANTGKGKGPGGAAASDNNANVQGADTERVEEGGAEVAGLRNGPHRQQQQQQQGQQAVQGTTEQGSEAHEGQDCEEMLNKRQRIGRDKAGNLEGSCKHTMGDGHNVDNGHVPQSQPQWRQPHHQQQQ</sequence>
<dbReference type="EMBL" id="MU069544">
    <property type="protein sequence ID" value="KAF5839413.1"/>
    <property type="molecule type" value="Genomic_DNA"/>
</dbReference>
<feature type="compositionally biased region" description="Basic and acidic residues" evidence="3">
    <location>
        <begin position="699"/>
        <end position="709"/>
    </location>
</feature>
<feature type="compositionally biased region" description="Acidic residues" evidence="3">
    <location>
        <begin position="168"/>
        <end position="191"/>
    </location>
</feature>
<gene>
    <name evidence="5" type="ORF">DUNSADRAFT_815</name>
</gene>
<feature type="compositionally biased region" description="Basic and acidic residues" evidence="3">
    <location>
        <begin position="781"/>
        <end position="790"/>
    </location>
</feature>
<evidence type="ECO:0000256" key="1">
    <source>
        <dbReference type="ARBA" id="ARBA00004123"/>
    </source>
</evidence>
<dbReference type="Pfam" id="PF02791">
    <property type="entry name" value="DDT"/>
    <property type="match status" value="1"/>
</dbReference>
<reference evidence="5" key="1">
    <citation type="submission" date="2017-08" db="EMBL/GenBank/DDBJ databases">
        <authorList>
            <person name="Polle J.E."/>
            <person name="Barry K."/>
            <person name="Cushman J."/>
            <person name="Schmutz J."/>
            <person name="Tran D."/>
            <person name="Hathwaick L.T."/>
            <person name="Yim W.C."/>
            <person name="Jenkins J."/>
            <person name="Mckie-Krisberg Z.M."/>
            <person name="Prochnik S."/>
            <person name="Lindquist E."/>
            <person name="Dockter R.B."/>
            <person name="Adam C."/>
            <person name="Molina H."/>
            <person name="Bunkerborg J."/>
            <person name="Jin E."/>
            <person name="Buchheim M."/>
            <person name="Magnuson J."/>
        </authorList>
    </citation>
    <scope>NUCLEOTIDE SEQUENCE</scope>
    <source>
        <strain evidence="5">CCAP 19/18</strain>
    </source>
</reference>
<protein>
    <recommendedName>
        <fullName evidence="4">DDT domain-containing protein</fullName>
    </recommendedName>
</protein>
<feature type="compositionally biased region" description="Basic and acidic residues" evidence="3">
    <location>
        <begin position="387"/>
        <end position="410"/>
    </location>
</feature>
<feature type="region of interest" description="Disordered" evidence="3">
    <location>
        <begin position="365"/>
        <end position="603"/>
    </location>
</feature>
<proteinExistence type="predicted"/>
<organism evidence="5 6">
    <name type="scientific">Dunaliella salina</name>
    <name type="common">Green alga</name>
    <name type="synonym">Protococcus salinus</name>
    <dbReference type="NCBI Taxonomy" id="3046"/>
    <lineage>
        <taxon>Eukaryota</taxon>
        <taxon>Viridiplantae</taxon>
        <taxon>Chlorophyta</taxon>
        <taxon>core chlorophytes</taxon>
        <taxon>Chlorophyceae</taxon>
        <taxon>CS clade</taxon>
        <taxon>Chlamydomonadales</taxon>
        <taxon>Dunaliellaceae</taxon>
        <taxon>Dunaliella</taxon>
    </lineage>
</organism>
<keyword evidence="2" id="KW-0539">Nucleus</keyword>
<feature type="region of interest" description="Disordered" evidence="3">
    <location>
        <begin position="1"/>
        <end position="200"/>
    </location>
</feature>
<dbReference type="InterPro" id="IPR018501">
    <property type="entry name" value="DDT_dom"/>
</dbReference>
<feature type="compositionally biased region" description="Low complexity" evidence="3">
    <location>
        <begin position="107"/>
        <end position="116"/>
    </location>
</feature>
<name>A0ABQ7GXS5_DUNSA</name>
<evidence type="ECO:0000256" key="3">
    <source>
        <dbReference type="SAM" id="MobiDB-lite"/>
    </source>
</evidence>
<evidence type="ECO:0000313" key="6">
    <source>
        <dbReference type="Proteomes" id="UP000815325"/>
    </source>
</evidence>
<comment type="subcellular location">
    <subcellularLocation>
        <location evidence="1">Nucleus</location>
    </subcellularLocation>
</comment>
<feature type="compositionally biased region" description="Basic and acidic residues" evidence="3">
    <location>
        <begin position="449"/>
        <end position="475"/>
    </location>
</feature>
<feature type="compositionally biased region" description="Low complexity" evidence="3">
    <location>
        <begin position="13"/>
        <end position="51"/>
    </location>
</feature>
<evidence type="ECO:0000256" key="2">
    <source>
        <dbReference type="ARBA" id="ARBA00023242"/>
    </source>
</evidence>
<accession>A0ABQ7GXS5</accession>
<feature type="compositionally biased region" description="Low complexity" evidence="3">
    <location>
        <begin position="901"/>
        <end position="919"/>
    </location>
</feature>
<feature type="compositionally biased region" description="Basic residues" evidence="3">
    <location>
        <begin position="149"/>
        <end position="161"/>
    </location>
</feature>
<feature type="compositionally biased region" description="Basic and acidic residues" evidence="3">
    <location>
        <begin position="482"/>
        <end position="498"/>
    </location>
</feature>
<comment type="caution">
    <text evidence="5">The sequence shown here is derived from an EMBL/GenBank/DDBJ whole genome shotgun (WGS) entry which is preliminary data.</text>
</comment>
<feature type="domain" description="DDT" evidence="4">
    <location>
        <begin position="211"/>
        <end position="277"/>
    </location>
</feature>
<dbReference type="PROSITE" id="PS50827">
    <property type="entry name" value="DDT"/>
    <property type="match status" value="1"/>
</dbReference>
<feature type="compositionally biased region" description="Low complexity" evidence="3">
    <location>
        <begin position="966"/>
        <end position="981"/>
    </location>
</feature>
<feature type="compositionally biased region" description="Basic and acidic residues" evidence="3">
    <location>
        <begin position="551"/>
        <end position="573"/>
    </location>
</feature>
<feature type="compositionally biased region" description="Basic and acidic residues" evidence="3">
    <location>
        <begin position="717"/>
        <end position="738"/>
    </location>
</feature>
<feature type="region of interest" description="Disordered" evidence="3">
    <location>
        <begin position="682"/>
        <end position="981"/>
    </location>
</feature>
<feature type="compositionally biased region" description="Basic and acidic residues" evidence="3">
    <location>
        <begin position="509"/>
        <end position="521"/>
    </location>
</feature>
<keyword evidence="6" id="KW-1185">Reference proteome</keyword>
<feature type="compositionally biased region" description="Basic and acidic residues" evidence="3">
    <location>
        <begin position="938"/>
        <end position="961"/>
    </location>
</feature>
<evidence type="ECO:0000259" key="4">
    <source>
        <dbReference type="PROSITE" id="PS50827"/>
    </source>
</evidence>